<evidence type="ECO:0000259" key="4">
    <source>
        <dbReference type="Pfam" id="PF00326"/>
    </source>
</evidence>
<dbReference type="EMBL" id="VHIQ01000005">
    <property type="protein sequence ID" value="TPV32959.1"/>
    <property type="molecule type" value="Genomic_DNA"/>
</dbReference>
<sequence length="647" mass="72551">MNKVIYLLLGITLMASCKNEPKQSENEVTTVESYTIEQLMDNEAVNGGSFSHDNSKLLISSNRTGIFNLYTIPVEGGEFTPVTASDSTSIYAISFFPKDDRILFSADGNGDEINHIYMIDTDGTITDLTPETGAKSSFYGWAKDEQSFFFGSNKRDPRYFDIYQLNINDFSTKLIFQNDEGWQFNAMSDDEQYLAFTKAITTSNSDLFVHNLKTNQTVKVNSSESGNNAQVFSKDSSYLYYTTDADAEFRYLMAYELETGSSEKMIERNWDILGCSISEEGTYMSIFVNNDGKTDIEIINNLTGDELPLPDFGSSSISNIGFSKDESYMRMFVGGSNTPSDLYTYHIPTETQYRLTHVLNEAINPEDMVTATVVRFKSFDGVEVPAIYYLPHQASADNKVPAMIWVHGGPGGQTRQNYNPLMQYMLNQGYAVLAVNNRGSSGYGKTFYQMDDLNHGEKDLQDCVEGKNWLKTQPEIDPDKIGIMGGSYGGYMTMAGLTYTPEEFAVGVNIYGVTNWIRTLKSIPPYWEAQRKALYLELGDPYSADSVRLKRISPLFHTEKVTKPLMVLQGATDPRVLQVESDEIVAGVRANGVPVEYVLFEDEGHGFVKKENQIEAYSRIVQFLDKYLKADQPTPDGDMKSGEIKAE</sequence>
<keyword evidence="1" id="KW-0645">Protease</keyword>
<dbReference type="Pfam" id="PF02897">
    <property type="entry name" value="Peptidase_S9_N"/>
    <property type="match status" value="1"/>
</dbReference>
<dbReference type="OrthoDB" id="108903at2"/>
<dbReference type="SUPFAM" id="SSF53474">
    <property type="entry name" value="alpha/beta-Hydrolases"/>
    <property type="match status" value="1"/>
</dbReference>
<keyword evidence="2" id="KW-0378">Hydrolase</keyword>
<dbReference type="Gene3D" id="2.120.10.30">
    <property type="entry name" value="TolB, C-terminal domain"/>
    <property type="match status" value="2"/>
</dbReference>
<evidence type="ECO:0000256" key="2">
    <source>
        <dbReference type="ARBA" id="ARBA00022801"/>
    </source>
</evidence>
<dbReference type="RefSeq" id="WP_140990706.1">
    <property type="nucleotide sequence ID" value="NZ_VHIQ01000005.1"/>
</dbReference>
<dbReference type="InterPro" id="IPR029058">
    <property type="entry name" value="AB_hydrolase_fold"/>
</dbReference>
<organism evidence="6 7">
    <name type="scientific">Paucihalobacter ruber</name>
    <dbReference type="NCBI Taxonomy" id="2567861"/>
    <lineage>
        <taxon>Bacteria</taxon>
        <taxon>Pseudomonadati</taxon>
        <taxon>Bacteroidota</taxon>
        <taxon>Flavobacteriia</taxon>
        <taxon>Flavobacteriales</taxon>
        <taxon>Flavobacteriaceae</taxon>
        <taxon>Paucihalobacter</taxon>
    </lineage>
</organism>
<evidence type="ECO:0000256" key="1">
    <source>
        <dbReference type="ARBA" id="ARBA00022670"/>
    </source>
</evidence>
<gene>
    <name evidence="6" type="ORF">FJ651_11700</name>
</gene>
<dbReference type="InterPro" id="IPR001375">
    <property type="entry name" value="Peptidase_S9_cat"/>
</dbReference>
<dbReference type="AlphaFoldDB" id="A0A506PH64"/>
<dbReference type="PROSITE" id="PS51257">
    <property type="entry name" value="PROKAR_LIPOPROTEIN"/>
    <property type="match status" value="1"/>
</dbReference>
<dbReference type="Gene3D" id="3.40.50.1820">
    <property type="entry name" value="alpha/beta hydrolase"/>
    <property type="match status" value="1"/>
</dbReference>
<feature type="domain" description="Peptidase S9A N-terminal" evidence="5">
    <location>
        <begin position="87"/>
        <end position="351"/>
    </location>
</feature>
<protein>
    <submittedName>
        <fullName evidence="6">S9 family peptidase</fullName>
    </submittedName>
</protein>
<dbReference type="Pfam" id="PF00326">
    <property type="entry name" value="Peptidase_S9"/>
    <property type="match status" value="1"/>
</dbReference>
<evidence type="ECO:0000313" key="6">
    <source>
        <dbReference type="EMBL" id="TPV32959.1"/>
    </source>
</evidence>
<dbReference type="PANTHER" id="PTHR42776">
    <property type="entry name" value="SERINE PEPTIDASE S9 FAMILY MEMBER"/>
    <property type="match status" value="1"/>
</dbReference>
<dbReference type="InterPro" id="IPR011042">
    <property type="entry name" value="6-blade_b-propeller_TolB-like"/>
</dbReference>
<evidence type="ECO:0000256" key="3">
    <source>
        <dbReference type="ARBA" id="ARBA00022825"/>
    </source>
</evidence>
<keyword evidence="7" id="KW-1185">Reference proteome</keyword>
<dbReference type="PANTHER" id="PTHR42776:SF27">
    <property type="entry name" value="DIPEPTIDYL PEPTIDASE FAMILY MEMBER 6"/>
    <property type="match status" value="1"/>
</dbReference>
<comment type="caution">
    <text evidence="6">The sequence shown here is derived from an EMBL/GenBank/DDBJ whole genome shotgun (WGS) entry which is preliminary data.</text>
</comment>
<keyword evidence="3" id="KW-0720">Serine protease</keyword>
<dbReference type="GO" id="GO:0004252">
    <property type="term" value="F:serine-type endopeptidase activity"/>
    <property type="evidence" value="ECO:0007669"/>
    <property type="project" value="InterPro"/>
</dbReference>
<feature type="domain" description="Peptidase S9 prolyl oligopeptidase catalytic" evidence="4">
    <location>
        <begin position="422"/>
        <end position="629"/>
    </location>
</feature>
<evidence type="ECO:0000259" key="5">
    <source>
        <dbReference type="Pfam" id="PF02897"/>
    </source>
</evidence>
<dbReference type="Proteomes" id="UP000317332">
    <property type="component" value="Unassembled WGS sequence"/>
</dbReference>
<dbReference type="InterPro" id="IPR023302">
    <property type="entry name" value="Pept_S9A_N"/>
</dbReference>
<accession>A0A506PH64</accession>
<name>A0A506PH64_9FLAO</name>
<dbReference type="SUPFAM" id="SSF82171">
    <property type="entry name" value="DPP6 N-terminal domain-like"/>
    <property type="match status" value="1"/>
</dbReference>
<proteinExistence type="predicted"/>
<evidence type="ECO:0000313" key="7">
    <source>
        <dbReference type="Proteomes" id="UP000317332"/>
    </source>
</evidence>
<reference evidence="6 7" key="1">
    <citation type="submission" date="2019-06" db="EMBL/GenBank/DDBJ databases">
        <title>Flavobacteriaceae Paucihalobacterium erythroidium CWB-1, complete genome.</title>
        <authorList>
            <person name="Wu S."/>
        </authorList>
    </citation>
    <scope>NUCLEOTIDE SEQUENCE [LARGE SCALE GENOMIC DNA]</scope>
    <source>
        <strain evidence="6 7">CWB-1</strain>
    </source>
</reference>
<dbReference type="GO" id="GO:0006508">
    <property type="term" value="P:proteolysis"/>
    <property type="evidence" value="ECO:0007669"/>
    <property type="project" value="UniProtKB-KW"/>
</dbReference>
<dbReference type="PRINTS" id="PR00862">
    <property type="entry name" value="PROLIGOPTASE"/>
</dbReference>
<dbReference type="InterPro" id="IPR002470">
    <property type="entry name" value="Peptidase_S9A"/>
</dbReference>